<evidence type="ECO:0000313" key="1">
    <source>
        <dbReference type="EMBL" id="MPY58557.1"/>
    </source>
</evidence>
<dbReference type="AlphaFoldDB" id="A0A5N8XGV2"/>
<protein>
    <submittedName>
        <fullName evidence="1">Uncharacterized protein</fullName>
    </submittedName>
</protein>
<name>A0A5N8XGV2_9ACTN</name>
<dbReference type="RefSeq" id="WP_152772096.1">
    <property type="nucleotide sequence ID" value="NZ_VJZC01000090.1"/>
</dbReference>
<dbReference type="Proteomes" id="UP000400924">
    <property type="component" value="Unassembled WGS sequence"/>
</dbReference>
<accession>A0A5N8XGV2</accession>
<proteinExistence type="predicted"/>
<reference evidence="1 2" key="1">
    <citation type="submission" date="2019-07" db="EMBL/GenBank/DDBJ databases">
        <title>New species of Amycolatopsis and Streptomyces.</title>
        <authorList>
            <person name="Duangmal K."/>
            <person name="Teo W.F.A."/>
            <person name="Lipun K."/>
        </authorList>
    </citation>
    <scope>NUCLEOTIDE SEQUENCE [LARGE SCALE GENOMIC DNA]</scope>
    <source>
        <strain evidence="1 2">NBRC 106415</strain>
    </source>
</reference>
<evidence type="ECO:0000313" key="2">
    <source>
        <dbReference type="Proteomes" id="UP000400924"/>
    </source>
</evidence>
<dbReference type="EMBL" id="VJZC01000090">
    <property type="protein sequence ID" value="MPY58557.1"/>
    <property type="molecule type" value="Genomic_DNA"/>
</dbReference>
<organism evidence="1 2">
    <name type="scientific">Streptomyces spongiae</name>
    <dbReference type="NCBI Taxonomy" id="565072"/>
    <lineage>
        <taxon>Bacteria</taxon>
        <taxon>Bacillati</taxon>
        <taxon>Actinomycetota</taxon>
        <taxon>Actinomycetes</taxon>
        <taxon>Kitasatosporales</taxon>
        <taxon>Streptomycetaceae</taxon>
        <taxon>Streptomyces</taxon>
    </lineage>
</organism>
<sequence length="84" mass="8919">MSKIRDNKPAVSCVGCISWGQLPGRFCRACCTYGQPNSPGTCAVCRREVPVHDGHCRLCRAQAGWAVKAAGVNGEAAALAIFLR</sequence>
<comment type="caution">
    <text evidence="1">The sequence shown here is derived from an EMBL/GenBank/DDBJ whole genome shotgun (WGS) entry which is preliminary data.</text>
</comment>
<keyword evidence="2" id="KW-1185">Reference proteome</keyword>
<gene>
    <name evidence="1" type="ORF">FNH08_15670</name>
</gene>
<dbReference type="OrthoDB" id="3216692at2"/>